<dbReference type="Pfam" id="PF01381">
    <property type="entry name" value="HTH_3"/>
    <property type="match status" value="1"/>
</dbReference>
<dbReference type="SUPFAM" id="SSF47413">
    <property type="entry name" value="lambda repressor-like DNA-binding domains"/>
    <property type="match status" value="1"/>
</dbReference>
<evidence type="ECO:0000259" key="1">
    <source>
        <dbReference type="PROSITE" id="PS50943"/>
    </source>
</evidence>
<dbReference type="Gene3D" id="1.25.40.10">
    <property type="entry name" value="Tetratricopeptide repeat domain"/>
    <property type="match status" value="1"/>
</dbReference>
<dbReference type="PANTHER" id="PTHR37038">
    <property type="entry name" value="TRANSCRIPTIONAL REGULATOR-RELATED"/>
    <property type="match status" value="1"/>
</dbReference>
<organism evidence="2 3">
    <name type="scientific">Lactiplantibacillus daoliensis</name>
    <dbReference type="NCBI Taxonomy" id="2559916"/>
    <lineage>
        <taxon>Bacteria</taxon>
        <taxon>Bacillati</taxon>
        <taxon>Bacillota</taxon>
        <taxon>Bacilli</taxon>
        <taxon>Lactobacillales</taxon>
        <taxon>Lactobacillaceae</taxon>
        <taxon>Lactiplantibacillus</taxon>
    </lineage>
</organism>
<dbReference type="InterPro" id="IPR010982">
    <property type="entry name" value="Lambda_DNA-bd_dom_sf"/>
</dbReference>
<evidence type="ECO:0000313" key="3">
    <source>
        <dbReference type="Proteomes" id="UP001596227"/>
    </source>
</evidence>
<name>A0ABW1UF87_9LACO</name>
<accession>A0ABW1UF87</accession>
<proteinExistence type="predicted"/>
<dbReference type="PANTHER" id="PTHR37038:SF12">
    <property type="entry name" value="TRANSCRIPTIONAL REGULATOR"/>
    <property type="match status" value="1"/>
</dbReference>
<evidence type="ECO:0000313" key="2">
    <source>
        <dbReference type="EMBL" id="MFC6293927.1"/>
    </source>
</evidence>
<feature type="domain" description="HTH cro/C1-type" evidence="1">
    <location>
        <begin position="9"/>
        <end position="62"/>
    </location>
</feature>
<dbReference type="RefSeq" id="WP_137607439.1">
    <property type="nucleotide sequence ID" value="NZ_BJDH01000005.1"/>
</dbReference>
<dbReference type="InterPro" id="IPR001387">
    <property type="entry name" value="Cro/C1-type_HTH"/>
</dbReference>
<dbReference type="EMBL" id="JBHSSB010000004">
    <property type="protein sequence ID" value="MFC6293927.1"/>
    <property type="molecule type" value="Genomic_DNA"/>
</dbReference>
<dbReference type="SMART" id="SM00530">
    <property type="entry name" value="HTH_XRE"/>
    <property type="match status" value="1"/>
</dbReference>
<protein>
    <submittedName>
        <fullName evidence="2">Helix-turn-helix domain-containing protein</fullName>
    </submittedName>
</protein>
<dbReference type="InterPro" id="IPR011990">
    <property type="entry name" value="TPR-like_helical_dom_sf"/>
</dbReference>
<dbReference type="CDD" id="cd00093">
    <property type="entry name" value="HTH_XRE"/>
    <property type="match status" value="1"/>
</dbReference>
<gene>
    <name evidence="2" type="ORF">ACFQH1_01580</name>
</gene>
<dbReference type="InterPro" id="IPR053163">
    <property type="entry name" value="HTH-type_regulator_Rgg"/>
</dbReference>
<sequence>MTDGLGVTIKQLRLAKGLTQAGVYGGIVSRSFASRFESGHNDISASKLFEILDNLAVSVDEFRFIHQHYQPSPLDQALSQANRYYEQQNFPALSQWIRSHAKSPRAYDRLVASYMQIELLSFDRAEFAMTDAVRPAVQHLQQTPMWTLQELKFVNLLVPLTMHDAGLTGVAQLRTKMELNCQRYCTPWGDPFRVLGELLAFYGTTFQVLLSGKAFDQARQLRPKLLAITPAELDWDGRLTQQVWLALWECYFGNWQAGQDTLSEIMAVEKQQRPFLDNNLRSIIQVRTAEAQQYRKA</sequence>
<dbReference type="Proteomes" id="UP001596227">
    <property type="component" value="Unassembled WGS sequence"/>
</dbReference>
<comment type="caution">
    <text evidence="2">The sequence shown here is derived from an EMBL/GenBank/DDBJ whole genome shotgun (WGS) entry which is preliminary data.</text>
</comment>
<dbReference type="PROSITE" id="PS50943">
    <property type="entry name" value="HTH_CROC1"/>
    <property type="match status" value="1"/>
</dbReference>
<keyword evidence="3" id="KW-1185">Reference proteome</keyword>
<reference evidence="3" key="1">
    <citation type="journal article" date="2019" name="Int. J. Syst. Evol. Microbiol.">
        <title>The Global Catalogue of Microorganisms (GCM) 10K type strain sequencing project: providing services to taxonomists for standard genome sequencing and annotation.</title>
        <authorList>
            <consortium name="The Broad Institute Genomics Platform"/>
            <consortium name="The Broad Institute Genome Sequencing Center for Infectious Disease"/>
            <person name="Wu L."/>
            <person name="Ma J."/>
        </authorList>
    </citation>
    <scope>NUCLEOTIDE SEQUENCE [LARGE SCALE GENOMIC DNA]</scope>
    <source>
        <strain evidence="3">CCM 8934</strain>
    </source>
</reference>